<dbReference type="PANTHER" id="PTHR46082">
    <property type="entry name" value="ATP/GTP-BINDING PROTEIN-RELATED"/>
    <property type="match status" value="1"/>
</dbReference>
<dbReference type="InterPro" id="IPR000157">
    <property type="entry name" value="TIR_dom"/>
</dbReference>
<organism evidence="3 4">
    <name type="scientific">Streptomyces auratus AGR0001</name>
    <dbReference type="NCBI Taxonomy" id="1160718"/>
    <lineage>
        <taxon>Bacteria</taxon>
        <taxon>Bacillati</taxon>
        <taxon>Actinomycetota</taxon>
        <taxon>Actinomycetes</taxon>
        <taxon>Kitasatosporales</taxon>
        <taxon>Streptomycetaceae</taxon>
        <taxon>Streptomyces</taxon>
    </lineage>
</organism>
<dbReference type="SUPFAM" id="SSF52540">
    <property type="entry name" value="P-loop containing nucleoside triphosphate hydrolases"/>
    <property type="match status" value="1"/>
</dbReference>
<dbReference type="Gene3D" id="3.40.50.300">
    <property type="entry name" value="P-loop containing nucleotide triphosphate hydrolases"/>
    <property type="match status" value="1"/>
</dbReference>
<dbReference type="Proteomes" id="UP000009036">
    <property type="component" value="Chromosome"/>
</dbReference>
<accession>A0A8B1NA46</accession>
<dbReference type="SUPFAM" id="SSF48452">
    <property type="entry name" value="TPR-like"/>
    <property type="match status" value="3"/>
</dbReference>
<dbReference type="Gene3D" id="3.40.50.10140">
    <property type="entry name" value="Toll/interleukin-1 receptor homology (TIR) domain"/>
    <property type="match status" value="1"/>
</dbReference>
<reference evidence="3" key="1">
    <citation type="journal article" date="2012" name="J. Bacteriol.">
        <title>Genome Sequence of Streptomyces auratus Strain AGR0001, a Phoslactomycin-Producing Actinomycete.</title>
        <authorList>
            <person name="Han X."/>
            <person name="Li M."/>
            <person name="Ding Z."/>
            <person name="Zhao J."/>
            <person name="Ji K."/>
            <person name="Wen M."/>
            <person name="Lu T."/>
        </authorList>
    </citation>
    <scope>NUCLEOTIDE SEQUENCE</scope>
    <source>
        <strain evidence="3">AGR0001</strain>
    </source>
</reference>
<dbReference type="SUPFAM" id="SSF52200">
    <property type="entry name" value="Toll/Interleukin receptor TIR domain"/>
    <property type="match status" value="1"/>
</dbReference>
<keyword evidence="4" id="KW-1185">Reference proteome</keyword>
<dbReference type="InterPro" id="IPR035897">
    <property type="entry name" value="Toll_tir_struct_dom_sf"/>
</dbReference>
<reference evidence="3" key="2">
    <citation type="submission" date="2021-04" db="EMBL/GenBank/DDBJ databases">
        <authorList>
            <person name="Wen M.-L."/>
            <person name="Han X.-L."/>
            <person name="Xiong J."/>
        </authorList>
    </citation>
    <scope>NUCLEOTIDE SEQUENCE</scope>
    <source>
        <strain evidence="3">AGR0001</strain>
    </source>
</reference>
<dbReference type="Gene3D" id="1.25.40.10">
    <property type="entry name" value="Tetratricopeptide repeat domain"/>
    <property type="match status" value="2"/>
</dbReference>
<dbReference type="PRINTS" id="PR00364">
    <property type="entry name" value="DISEASERSIST"/>
</dbReference>
<dbReference type="EMBL" id="CP072931">
    <property type="protein sequence ID" value="QTZ92018.1"/>
    <property type="molecule type" value="Genomic_DNA"/>
</dbReference>
<dbReference type="GO" id="GO:0043531">
    <property type="term" value="F:ADP binding"/>
    <property type="evidence" value="ECO:0007669"/>
    <property type="project" value="InterPro"/>
</dbReference>
<name>A0A8B1NA46_9ACTN</name>
<protein>
    <submittedName>
        <fullName evidence="3">Tetratricopeptide repeat protein</fullName>
    </submittedName>
</protein>
<evidence type="ECO:0000256" key="1">
    <source>
        <dbReference type="SAM" id="MobiDB-lite"/>
    </source>
</evidence>
<feature type="domain" description="TIR" evidence="2">
    <location>
        <begin position="5"/>
        <end position="137"/>
    </location>
</feature>
<dbReference type="InterPro" id="IPR053137">
    <property type="entry name" value="NLR-like"/>
</dbReference>
<sequence length="967" mass="108031">MTDATQQFFISYAGPDRPWAEWVGWYLEEAGHRVILDVWDWRAGDNFVHHMDHALETADAVVALFSKSYFAPERWTQEEWTAAVARRDHVIPLALEPLTTAEVHPLLAAKLRKDLHGLDETTALATLREAVNGGTRPTSPPPFPGTTPANGSATTSNGMKPRLPSTTGQPDVWNVRRRNPDFSGREAEIAQLRDGLLSGQQAVVRALHGMGGVGKTQIALEYAHRFAGQYDVVWWIDAEQDDQLPVHYTELADRLGIAKPEAGSEHNARALLQHLRTEQRWLIILDNAENREQIDPWLPEGSSGHVVITSRNPDWRGIAHQTGLDVFSRPDSVSYLRTQIPSITSEEADLLARDVGDLPLALAQAVGVIGSGMTIGRYLQLLTTNTARILEEGDAPGYPAPLAAAVDIATAGLESDHPDAAALLRLGAFFGPDPIPTRWLESARSRLSTIPGDPGDLMWPHAALQPLSRYGLARLDHETFQIHRLTQAVLRDHTGPEEAQRIRRDVATVLSSTDPGNPEVPDTWPAWAALASHLIAHHADLTHRPELRPILLKTALFLIRSGQPRSALSLTTSLRTVWTRELGPDHPDTLSCTQYVGHATADGGDVLGALPFVEDTLARRRRVLGDDHPDTLHSANDLAATTSRLGKYPEAHTMYEDTLRRRRHILGDDHPDTLQSAQNFAIALNRAGDYAEARRMDEDTLRRRRHILGDDHPDTLQSAHSLAITLHDVGETEEARRMDEDTHARRRRVLGDDHPNTLDSAHSLAITLHSLGETEKAHRMQEDTLRRRRHILGDDHPSTLQSAHSLAITLHNLGETEKAHRMQEDTLRRRRHILGDDHPNTLQSAHNLAITLHKLGETEKARRTDEDTLARRRRVLGDDHPDTLESAHSLAITLHQLRRYAEAAQLLEEARNRLRRTVGDDHARTVAVTESLARTWTAMGKRFAAQRLLTGQRKQAKRRLDRKKKRR</sequence>
<feature type="region of interest" description="Disordered" evidence="1">
    <location>
        <begin position="131"/>
        <end position="176"/>
    </location>
</feature>
<dbReference type="Pfam" id="PF13424">
    <property type="entry name" value="TPR_12"/>
    <property type="match status" value="2"/>
</dbReference>
<dbReference type="GO" id="GO:0007165">
    <property type="term" value="P:signal transduction"/>
    <property type="evidence" value="ECO:0007669"/>
    <property type="project" value="InterPro"/>
</dbReference>
<evidence type="ECO:0000259" key="2">
    <source>
        <dbReference type="SMART" id="SM00255"/>
    </source>
</evidence>
<dbReference type="InterPro" id="IPR027417">
    <property type="entry name" value="P-loop_NTPase"/>
</dbReference>
<gene>
    <name evidence="3" type="ORF">SU9_011465</name>
</gene>
<dbReference type="PANTHER" id="PTHR46082:SF6">
    <property type="entry name" value="AAA+ ATPASE DOMAIN-CONTAINING PROTEIN-RELATED"/>
    <property type="match status" value="1"/>
</dbReference>
<evidence type="ECO:0000313" key="4">
    <source>
        <dbReference type="Proteomes" id="UP000009036"/>
    </source>
</evidence>
<proteinExistence type="predicted"/>
<dbReference type="SMART" id="SM00255">
    <property type="entry name" value="TIR"/>
    <property type="match status" value="1"/>
</dbReference>
<dbReference type="InterPro" id="IPR011990">
    <property type="entry name" value="TPR-like_helical_dom_sf"/>
</dbReference>
<dbReference type="AlphaFoldDB" id="A0A8B1NA46"/>
<evidence type="ECO:0000313" key="3">
    <source>
        <dbReference type="EMBL" id="QTZ92018.1"/>
    </source>
</evidence>
<dbReference type="InterPro" id="IPR002182">
    <property type="entry name" value="NB-ARC"/>
</dbReference>
<dbReference type="Pfam" id="PF00931">
    <property type="entry name" value="NB-ARC"/>
    <property type="match status" value="1"/>
</dbReference>
<feature type="compositionally biased region" description="Polar residues" evidence="1">
    <location>
        <begin position="152"/>
        <end position="169"/>
    </location>
</feature>
<dbReference type="RefSeq" id="WP_211823427.1">
    <property type="nucleotide sequence ID" value="NZ_CP072931.1"/>
</dbReference>
<dbReference type="KEGG" id="sauh:SU9_011465"/>
<dbReference type="Pfam" id="PF13676">
    <property type="entry name" value="TIR_2"/>
    <property type="match status" value="1"/>
</dbReference>
<dbReference type="Pfam" id="PF13374">
    <property type="entry name" value="TPR_10"/>
    <property type="match status" value="4"/>
</dbReference>
<dbReference type="NCBIfam" id="NF040586">
    <property type="entry name" value="FxSxx_TPR"/>
    <property type="match status" value="1"/>
</dbReference>